<dbReference type="Pfam" id="PF00296">
    <property type="entry name" value="Bac_luciferase"/>
    <property type="match status" value="1"/>
</dbReference>
<dbReference type="NCBIfam" id="TIGR03617">
    <property type="entry name" value="F420_MSMEG_2256"/>
    <property type="match status" value="1"/>
</dbReference>
<sequence length="350" mass="37776">MKLDVQLDGRPDEAAERARALIAAGVDGLFTFEGPHDVFLPLIVAAGSSEVPPTDLMTNVAIAIPRSPMNLANMAYDLQLLSKGRFRLGLGSQIRPHIEKRYGSTWSRPAARMRETVLAVKAILNSWQDGTPLDFRGEFTRHTLMPATFVPGPNPYGVPPVLLGALGPVMTRTAAEVADGLLVMPFHSHRHFRERTLPAVAEGLERAGRERLDLYPQAIVAMGDTPEEIEAASLGVKALLAFYGSTPAYKPVLDIEGWGDLQPELNALSKTGDIMTMIGLIDDTMMRTLAVAGTPAECAAEIRSRFGDVAERVCAYFPGSTHPEERIASLANELRRSDGACAAPAVVTPQ</sequence>
<dbReference type="PANTHER" id="PTHR43244">
    <property type="match status" value="1"/>
</dbReference>
<feature type="domain" description="Luciferase-like" evidence="1">
    <location>
        <begin position="10"/>
        <end position="304"/>
    </location>
</feature>
<protein>
    <submittedName>
        <fullName evidence="2">LLM class F420-dependent oxidoreductase</fullName>
    </submittedName>
</protein>
<dbReference type="Gene3D" id="3.20.20.30">
    <property type="entry name" value="Luciferase-like domain"/>
    <property type="match status" value="1"/>
</dbReference>
<dbReference type="CDD" id="cd01097">
    <property type="entry name" value="Tetrahydromethanopterin_reductase"/>
    <property type="match status" value="1"/>
</dbReference>
<gene>
    <name evidence="2" type="ORF">GCM10009727_00730</name>
</gene>
<dbReference type="EMBL" id="BAAAMR010000001">
    <property type="protein sequence ID" value="GAA2118038.1"/>
    <property type="molecule type" value="Genomic_DNA"/>
</dbReference>
<evidence type="ECO:0000313" key="3">
    <source>
        <dbReference type="Proteomes" id="UP001501020"/>
    </source>
</evidence>
<dbReference type="RefSeq" id="WP_344260020.1">
    <property type="nucleotide sequence ID" value="NZ_BAAAMR010000001.1"/>
</dbReference>
<accession>A0ABP5JNT0</accession>
<dbReference type="InterPro" id="IPR050564">
    <property type="entry name" value="F420-G6PD/mer"/>
</dbReference>
<dbReference type="Proteomes" id="UP001501020">
    <property type="component" value="Unassembled WGS sequence"/>
</dbReference>
<dbReference type="InterPro" id="IPR036661">
    <property type="entry name" value="Luciferase-like_sf"/>
</dbReference>
<dbReference type="InterPro" id="IPR019919">
    <property type="entry name" value="Lucif-like_OxRdtase_MSMEG_2256"/>
</dbReference>
<evidence type="ECO:0000259" key="1">
    <source>
        <dbReference type="Pfam" id="PF00296"/>
    </source>
</evidence>
<organism evidence="2 3">
    <name type="scientific">Actinomadura napierensis</name>
    <dbReference type="NCBI Taxonomy" id="267854"/>
    <lineage>
        <taxon>Bacteria</taxon>
        <taxon>Bacillati</taxon>
        <taxon>Actinomycetota</taxon>
        <taxon>Actinomycetes</taxon>
        <taxon>Streptosporangiales</taxon>
        <taxon>Thermomonosporaceae</taxon>
        <taxon>Actinomadura</taxon>
    </lineage>
</organism>
<evidence type="ECO:0000313" key="2">
    <source>
        <dbReference type="EMBL" id="GAA2118038.1"/>
    </source>
</evidence>
<reference evidence="3" key="1">
    <citation type="journal article" date="2019" name="Int. J. Syst. Evol. Microbiol.">
        <title>The Global Catalogue of Microorganisms (GCM) 10K type strain sequencing project: providing services to taxonomists for standard genome sequencing and annotation.</title>
        <authorList>
            <consortium name="The Broad Institute Genomics Platform"/>
            <consortium name="The Broad Institute Genome Sequencing Center for Infectious Disease"/>
            <person name="Wu L."/>
            <person name="Ma J."/>
        </authorList>
    </citation>
    <scope>NUCLEOTIDE SEQUENCE [LARGE SCALE GENOMIC DNA]</scope>
    <source>
        <strain evidence="3">JCM 13850</strain>
    </source>
</reference>
<proteinExistence type="predicted"/>
<dbReference type="InterPro" id="IPR011251">
    <property type="entry name" value="Luciferase-like_dom"/>
</dbReference>
<keyword evidence="3" id="KW-1185">Reference proteome</keyword>
<dbReference type="PANTHER" id="PTHR43244:SF2">
    <property type="entry name" value="CONSERVED HYPOTHETICAL ALANINE AND PROLINE-RICH PROTEIN"/>
    <property type="match status" value="1"/>
</dbReference>
<dbReference type="SUPFAM" id="SSF51679">
    <property type="entry name" value="Bacterial luciferase-like"/>
    <property type="match status" value="1"/>
</dbReference>
<comment type="caution">
    <text evidence="2">The sequence shown here is derived from an EMBL/GenBank/DDBJ whole genome shotgun (WGS) entry which is preliminary data.</text>
</comment>
<name>A0ABP5JNT0_9ACTN</name>